<accession>A0AAW5VQG8</accession>
<dbReference type="Gene3D" id="3.40.50.1820">
    <property type="entry name" value="alpha/beta hydrolase"/>
    <property type="match status" value="1"/>
</dbReference>
<evidence type="ECO:0000313" key="3">
    <source>
        <dbReference type="Proteomes" id="UP001208540"/>
    </source>
</evidence>
<keyword evidence="2" id="KW-0378">Hydrolase</keyword>
<name>A0AAW5VQG8_9LEPT</name>
<dbReference type="EMBL" id="JAMQPM010000039">
    <property type="protein sequence ID" value="MCW7528485.1"/>
    <property type="molecule type" value="Genomic_DNA"/>
</dbReference>
<gene>
    <name evidence="1" type="ORF">ND861_19165</name>
    <name evidence="2" type="ORF">ND862_19190</name>
</gene>
<reference evidence="2 4" key="1">
    <citation type="submission" date="2022-06" db="EMBL/GenBank/DDBJ databases">
        <title>Leptospira isolates from biofilms formed at urban environments.</title>
        <authorList>
            <person name="Ribeiro P.S."/>
            <person name="Sousa T."/>
            <person name="Carvalho N."/>
            <person name="Aburjaile F."/>
            <person name="Neves F."/>
            <person name="Oliveira D."/>
            <person name="Blanco L."/>
            <person name="Lima J."/>
            <person name="Costa F."/>
            <person name="Brenig B."/>
            <person name="Soares S."/>
            <person name="Ramos R."/>
            <person name="Goes-Neto A."/>
            <person name="Matiuzzi M."/>
            <person name="Azevedo V."/>
            <person name="Ristow P."/>
        </authorList>
    </citation>
    <scope>NUCLEOTIDE SEQUENCE</scope>
    <source>
        <strain evidence="1 4">VSF19</strain>
        <strain evidence="2">VSF20</strain>
    </source>
</reference>
<comment type="caution">
    <text evidence="2">The sequence shown here is derived from an EMBL/GenBank/DDBJ whole genome shotgun (WGS) entry which is preliminary data.</text>
</comment>
<protein>
    <submittedName>
        <fullName evidence="2">Alpha/beta hydrolase</fullName>
    </submittedName>
</protein>
<evidence type="ECO:0000313" key="2">
    <source>
        <dbReference type="EMBL" id="MCW7532350.1"/>
    </source>
</evidence>
<dbReference type="Proteomes" id="UP001208912">
    <property type="component" value="Unassembled WGS sequence"/>
</dbReference>
<organism evidence="2 3">
    <name type="scientific">Leptospira soteropolitanensis</name>
    <dbReference type="NCBI Taxonomy" id="2950025"/>
    <lineage>
        <taxon>Bacteria</taxon>
        <taxon>Pseudomonadati</taxon>
        <taxon>Spirochaetota</taxon>
        <taxon>Spirochaetia</taxon>
        <taxon>Leptospirales</taxon>
        <taxon>Leptospiraceae</taxon>
        <taxon>Leptospira</taxon>
    </lineage>
</organism>
<evidence type="ECO:0000313" key="1">
    <source>
        <dbReference type="EMBL" id="MCW7528485.1"/>
    </source>
</evidence>
<dbReference type="InterPro" id="IPR029058">
    <property type="entry name" value="AB_hydrolase_fold"/>
</dbReference>
<evidence type="ECO:0000313" key="4">
    <source>
        <dbReference type="Proteomes" id="UP001208912"/>
    </source>
</evidence>
<dbReference type="RefSeq" id="WP_265353573.1">
    <property type="nucleotide sequence ID" value="NZ_JAMQPL010000040.1"/>
</dbReference>
<dbReference type="AlphaFoldDB" id="A0AAW5VQG8"/>
<dbReference type="GO" id="GO:0016787">
    <property type="term" value="F:hydrolase activity"/>
    <property type="evidence" value="ECO:0007669"/>
    <property type="project" value="UniProtKB-KW"/>
</dbReference>
<dbReference type="Proteomes" id="UP001208540">
    <property type="component" value="Unassembled WGS sequence"/>
</dbReference>
<proteinExistence type="predicted"/>
<dbReference type="EMBL" id="JAMQPL010000040">
    <property type="protein sequence ID" value="MCW7532350.1"/>
    <property type="molecule type" value="Genomic_DNA"/>
</dbReference>
<keyword evidence="4" id="KW-1185">Reference proteome</keyword>
<dbReference type="SUPFAM" id="SSF53474">
    <property type="entry name" value="alpha/beta-Hydrolases"/>
    <property type="match status" value="1"/>
</dbReference>
<sequence length="215" mass="25091">MNNIYLISGLGADERVFKNLKFYSNKPKVIHWIKNKKNENLKEYCLRLSDQIRNKKKLILIGVSFGGIVAIELSKILKTEKVVIISSIKLASEKPIMYNLAKKLRILNFIPSKIFNLHSFIIDFLFDVNSSEEQKLIREFIKNNEPEFIKWSLNEILKWGNKEIPSNLIHIHGEKDKLFPLKKIHNPIPIKDGGHFMILNKHDEISSILNKYNII</sequence>